<comment type="caution">
    <text evidence="1">The sequence shown here is derived from an EMBL/GenBank/DDBJ whole genome shotgun (WGS) entry which is preliminary data.</text>
</comment>
<proteinExistence type="predicted"/>
<name>A0A8J4QI50_9ROSI</name>
<gene>
    <name evidence="1" type="ORF">CMV_028115</name>
</gene>
<dbReference type="Proteomes" id="UP000737018">
    <property type="component" value="Unassembled WGS sequence"/>
</dbReference>
<evidence type="ECO:0000313" key="1">
    <source>
        <dbReference type="EMBL" id="KAF3945518.1"/>
    </source>
</evidence>
<dbReference type="EMBL" id="JRKL02012428">
    <property type="protein sequence ID" value="KAF3945518.1"/>
    <property type="molecule type" value="Genomic_DNA"/>
</dbReference>
<accession>A0A8J4QI50</accession>
<organism evidence="1 2">
    <name type="scientific">Castanea mollissima</name>
    <name type="common">Chinese chestnut</name>
    <dbReference type="NCBI Taxonomy" id="60419"/>
    <lineage>
        <taxon>Eukaryota</taxon>
        <taxon>Viridiplantae</taxon>
        <taxon>Streptophyta</taxon>
        <taxon>Embryophyta</taxon>
        <taxon>Tracheophyta</taxon>
        <taxon>Spermatophyta</taxon>
        <taxon>Magnoliopsida</taxon>
        <taxon>eudicotyledons</taxon>
        <taxon>Gunneridae</taxon>
        <taxon>Pentapetalae</taxon>
        <taxon>rosids</taxon>
        <taxon>fabids</taxon>
        <taxon>Fagales</taxon>
        <taxon>Fagaceae</taxon>
        <taxon>Castanea</taxon>
    </lineage>
</organism>
<keyword evidence="2" id="KW-1185">Reference proteome</keyword>
<evidence type="ECO:0000313" key="2">
    <source>
        <dbReference type="Proteomes" id="UP000737018"/>
    </source>
</evidence>
<feature type="non-terminal residue" evidence="1">
    <location>
        <position position="1"/>
    </location>
</feature>
<dbReference type="AlphaFoldDB" id="A0A8J4QI50"/>
<reference evidence="1" key="1">
    <citation type="submission" date="2020-03" db="EMBL/GenBank/DDBJ databases">
        <title>Castanea mollissima Vanexum genome sequencing.</title>
        <authorList>
            <person name="Staton M."/>
        </authorList>
    </citation>
    <scope>NUCLEOTIDE SEQUENCE</scope>
    <source>
        <tissue evidence="1">Leaf</tissue>
    </source>
</reference>
<protein>
    <submittedName>
        <fullName evidence="1">Uncharacterized protein</fullName>
    </submittedName>
</protein>
<sequence length="41" mass="4960">IHLRSFFLSFETLINRIYLLRLLKVGLKGKEKEKEEDGRRI</sequence>